<evidence type="ECO:0000313" key="2">
    <source>
        <dbReference type="Proteomes" id="UP001431209"/>
    </source>
</evidence>
<gene>
    <name evidence="1" type="ORF">AKO1_002742</name>
</gene>
<keyword evidence="2" id="KW-1185">Reference proteome</keyword>
<dbReference type="AlphaFoldDB" id="A0AAW2YZA8"/>
<evidence type="ECO:0000313" key="1">
    <source>
        <dbReference type="EMBL" id="KAL0482500.1"/>
    </source>
</evidence>
<protein>
    <submittedName>
        <fullName evidence="1">Uncharacterized protein</fullName>
    </submittedName>
</protein>
<comment type="caution">
    <text evidence="1">The sequence shown here is derived from an EMBL/GenBank/DDBJ whole genome shotgun (WGS) entry which is preliminary data.</text>
</comment>
<dbReference type="Proteomes" id="UP001431209">
    <property type="component" value="Unassembled WGS sequence"/>
</dbReference>
<organism evidence="1 2">
    <name type="scientific">Acrasis kona</name>
    <dbReference type="NCBI Taxonomy" id="1008807"/>
    <lineage>
        <taxon>Eukaryota</taxon>
        <taxon>Discoba</taxon>
        <taxon>Heterolobosea</taxon>
        <taxon>Tetramitia</taxon>
        <taxon>Eutetramitia</taxon>
        <taxon>Acrasidae</taxon>
        <taxon>Acrasis</taxon>
    </lineage>
</organism>
<accession>A0AAW2YZA8</accession>
<name>A0AAW2YZA8_9EUKA</name>
<sequence length="136" mass="16152">MVKLHNQIGTVPYEKVEPQKINERAFNLIEDTYLKIKRKREEYLKSIQMDDNVDVDIDLYADYKTELRVLLEMDFLIETQGMWLKEPEKIARLTDGIKKDLDGMNDNNDLTKALKILHERVTNKSNEVNRFNQDNH</sequence>
<dbReference type="EMBL" id="JAOPGA020000863">
    <property type="protein sequence ID" value="KAL0482500.1"/>
    <property type="molecule type" value="Genomic_DNA"/>
</dbReference>
<reference evidence="1 2" key="1">
    <citation type="submission" date="2024-03" db="EMBL/GenBank/DDBJ databases">
        <title>The Acrasis kona genome and developmental transcriptomes reveal deep origins of eukaryotic multicellular pathways.</title>
        <authorList>
            <person name="Sheikh S."/>
            <person name="Fu C.-J."/>
            <person name="Brown M.W."/>
            <person name="Baldauf S.L."/>
        </authorList>
    </citation>
    <scope>NUCLEOTIDE SEQUENCE [LARGE SCALE GENOMIC DNA]</scope>
    <source>
        <strain evidence="1 2">ATCC MYA-3509</strain>
    </source>
</reference>
<proteinExistence type="predicted"/>